<dbReference type="RefSeq" id="WP_092334491.1">
    <property type="nucleotide sequence ID" value="NZ_FNCP01000018.1"/>
</dbReference>
<sequence>MENSEVKVSVIIPIYNVGKFLGKCIETIINQTYYNIEIILVDDGSPDHSGRICDEYAAKDKRIKVIHQKNAGVSSARNAGINAASGDYICFVDGDDYLMPDYVEYLLDLAVRNDADVSLTTEMFSNYNLNQIKKDKMEVYSAEKAAAEILCYNIPVGANNKMFKRSFIGDKIRFLPNLIIGEGFNFNTAAFQRANIVGVGHRRIYYYRKDNPTSVTTKFSMDNWINGLMAIEVIKNDFIIKTSKLNNAWKYANWRTHSDVYDLMVLASVEKRYPEMYKKCLHVTRTQALFSLRVPTSAKERIRAMIMMVCPRMMPQLMLLRRYLYHVDVEN</sequence>
<name>A0A1G8EVR5_9FIRM</name>
<dbReference type="EMBL" id="FNCP01000018">
    <property type="protein sequence ID" value="SDH73809.1"/>
    <property type="molecule type" value="Genomic_DNA"/>
</dbReference>
<dbReference type="AlphaFoldDB" id="A0A1G8EVR5"/>
<dbReference type="STRING" id="1121419.SAMN05443529_11812"/>
<evidence type="ECO:0000256" key="2">
    <source>
        <dbReference type="ARBA" id="ARBA00022679"/>
    </source>
</evidence>
<proteinExistence type="predicted"/>
<gene>
    <name evidence="4" type="ORF">SAMN05443529_11812</name>
</gene>
<dbReference type="Pfam" id="PF00535">
    <property type="entry name" value="Glycos_transf_2"/>
    <property type="match status" value="1"/>
</dbReference>
<evidence type="ECO:0000313" key="5">
    <source>
        <dbReference type="Proteomes" id="UP000198656"/>
    </source>
</evidence>
<dbReference type="CDD" id="cd00761">
    <property type="entry name" value="Glyco_tranf_GTA_type"/>
    <property type="match status" value="1"/>
</dbReference>
<dbReference type="SUPFAM" id="SSF53448">
    <property type="entry name" value="Nucleotide-diphospho-sugar transferases"/>
    <property type="match status" value="1"/>
</dbReference>
<accession>A0A1G8EVR5</accession>
<dbReference type="PANTHER" id="PTHR22916:SF51">
    <property type="entry name" value="GLYCOSYLTRANSFERASE EPSH-RELATED"/>
    <property type="match status" value="1"/>
</dbReference>
<keyword evidence="5" id="KW-1185">Reference proteome</keyword>
<keyword evidence="1" id="KW-0328">Glycosyltransferase</keyword>
<dbReference type="Proteomes" id="UP000198656">
    <property type="component" value="Unassembled WGS sequence"/>
</dbReference>
<evidence type="ECO:0000313" key="4">
    <source>
        <dbReference type="EMBL" id="SDH73809.1"/>
    </source>
</evidence>
<evidence type="ECO:0000256" key="1">
    <source>
        <dbReference type="ARBA" id="ARBA00022676"/>
    </source>
</evidence>
<keyword evidence="2 4" id="KW-0808">Transferase</keyword>
<feature type="domain" description="Glycosyltransferase 2-like" evidence="3">
    <location>
        <begin position="9"/>
        <end position="145"/>
    </location>
</feature>
<dbReference type="OrthoDB" id="1640114at2"/>
<dbReference type="InterPro" id="IPR029044">
    <property type="entry name" value="Nucleotide-diphossugar_trans"/>
</dbReference>
<dbReference type="PANTHER" id="PTHR22916">
    <property type="entry name" value="GLYCOSYLTRANSFERASE"/>
    <property type="match status" value="1"/>
</dbReference>
<reference evidence="5" key="1">
    <citation type="submission" date="2016-10" db="EMBL/GenBank/DDBJ databases">
        <authorList>
            <person name="Varghese N."/>
            <person name="Submissions S."/>
        </authorList>
    </citation>
    <scope>NUCLEOTIDE SEQUENCE [LARGE SCALE GENOMIC DNA]</scope>
    <source>
        <strain evidence="5">DSM 8344</strain>
    </source>
</reference>
<organism evidence="4 5">
    <name type="scientific">Desulfosporosinus hippei DSM 8344</name>
    <dbReference type="NCBI Taxonomy" id="1121419"/>
    <lineage>
        <taxon>Bacteria</taxon>
        <taxon>Bacillati</taxon>
        <taxon>Bacillota</taxon>
        <taxon>Clostridia</taxon>
        <taxon>Eubacteriales</taxon>
        <taxon>Desulfitobacteriaceae</taxon>
        <taxon>Desulfosporosinus</taxon>
    </lineage>
</organism>
<dbReference type="GO" id="GO:0016757">
    <property type="term" value="F:glycosyltransferase activity"/>
    <property type="evidence" value="ECO:0007669"/>
    <property type="project" value="UniProtKB-KW"/>
</dbReference>
<dbReference type="InterPro" id="IPR001173">
    <property type="entry name" value="Glyco_trans_2-like"/>
</dbReference>
<dbReference type="Gene3D" id="3.90.550.10">
    <property type="entry name" value="Spore Coat Polysaccharide Biosynthesis Protein SpsA, Chain A"/>
    <property type="match status" value="1"/>
</dbReference>
<protein>
    <submittedName>
        <fullName evidence="4">Glycosyltransferase involved in cell wall bisynthesis</fullName>
    </submittedName>
</protein>
<evidence type="ECO:0000259" key="3">
    <source>
        <dbReference type="Pfam" id="PF00535"/>
    </source>
</evidence>